<dbReference type="PRINTS" id="PR00457">
    <property type="entry name" value="ANPEROXIDASE"/>
</dbReference>
<name>A0A1I5A9J4_9PROT</name>
<keyword evidence="6" id="KW-1185">Reference proteome</keyword>
<dbReference type="AlphaFoldDB" id="A0A1I5A9J4"/>
<dbReference type="GO" id="GO:0046872">
    <property type="term" value="F:metal ion binding"/>
    <property type="evidence" value="ECO:0007669"/>
    <property type="project" value="UniProtKB-KW"/>
</dbReference>
<keyword evidence="1" id="KW-0479">Metal-binding</keyword>
<dbReference type="InterPro" id="IPR010255">
    <property type="entry name" value="Haem_peroxidase_sf"/>
</dbReference>
<dbReference type="GO" id="GO:0016702">
    <property type="term" value="F:oxidoreductase activity, acting on single donors with incorporation of molecular oxygen, incorporation of two atoms of oxygen"/>
    <property type="evidence" value="ECO:0007669"/>
    <property type="project" value="TreeGrafter"/>
</dbReference>
<evidence type="ECO:0000313" key="6">
    <source>
        <dbReference type="Proteomes" id="UP000183107"/>
    </source>
</evidence>
<dbReference type="InterPro" id="IPR037120">
    <property type="entry name" value="Haem_peroxidase_sf_animal"/>
</dbReference>
<gene>
    <name evidence="5" type="ORF">SAMN05216386_1265</name>
</gene>
<proteinExistence type="predicted"/>
<dbReference type="GO" id="GO:0005737">
    <property type="term" value="C:cytoplasm"/>
    <property type="evidence" value="ECO:0007669"/>
    <property type="project" value="TreeGrafter"/>
</dbReference>
<organism evidence="5 6">
    <name type="scientific">Nitrosospira briensis</name>
    <dbReference type="NCBI Taxonomy" id="35799"/>
    <lineage>
        <taxon>Bacteria</taxon>
        <taxon>Pseudomonadati</taxon>
        <taxon>Pseudomonadota</taxon>
        <taxon>Betaproteobacteria</taxon>
        <taxon>Nitrosomonadales</taxon>
        <taxon>Nitrosomonadaceae</taxon>
        <taxon>Nitrosospira</taxon>
    </lineage>
</organism>
<dbReference type="GO" id="GO:0004601">
    <property type="term" value="F:peroxidase activity"/>
    <property type="evidence" value="ECO:0007669"/>
    <property type="project" value="InterPro"/>
</dbReference>
<dbReference type="EMBL" id="FOVJ01000002">
    <property type="protein sequence ID" value="SFN58829.1"/>
    <property type="molecule type" value="Genomic_DNA"/>
</dbReference>
<dbReference type="Gene3D" id="1.10.640.10">
    <property type="entry name" value="Haem peroxidase domain superfamily, animal type"/>
    <property type="match status" value="1"/>
</dbReference>
<evidence type="ECO:0000256" key="1">
    <source>
        <dbReference type="ARBA" id="ARBA00022723"/>
    </source>
</evidence>
<accession>A0A1I5A9J4</accession>
<dbReference type="PROSITE" id="PS50292">
    <property type="entry name" value="PEROXIDASE_3"/>
    <property type="match status" value="1"/>
</dbReference>
<dbReference type="InterPro" id="IPR050783">
    <property type="entry name" value="Oxylipin_biosynth_metab"/>
</dbReference>
<dbReference type="InterPro" id="IPR019791">
    <property type="entry name" value="Haem_peroxidase_animal"/>
</dbReference>
<dbReference type="Proteomes" id="UP000183107">
    <property type="component" value="Unassembled WGS sequence"/>
</dbReference>
<reference evidence="6" key="1">
    <citation type="submission" date="2016-10" db="EMBL/GenBank/DDBJ databases">
        <authorList>
            <person name="Varghese N."/>
        </authorList>
    </citation>
    <scope>NUCLEOTIDE SEQUENCE [LARGE SCALE GENOMIC DNA]</scope>
    <source>
        <strain evidence="6">Nsp8</strain>
    </source>
</reference>
<evidence type="ECO:0000313" key="5">
    <source>
        <dbReference type="EMBL" id="SFN58829.1"/>
    </source>
</evidence>
<dbReference type="GO" id="GO:0006979">
    <property type="term" value="P:response to oxidative stress"/>
    <property type="evidence" value="ECO:0007669"/>
    <property type="project" value="InterPro"/>
</dbReference>
<dbReference type="Pfam" id="PF03098">
    <property type="entry name" value="An_peroxidase"/>
    <property type="match status" value="1"/>
</dbReference>
<evidence type="ECO:0000256" key="4">
    <source>
        <dbReference type="ARBA" id="ARBA00023004"/>
    </source>
</evidence>
<dbReference type="PANTHER" id="PTHR11903">
    <property type="entry name" value="PROSTAGLANDIN G/H SYNTHASE"/>
    <property type="match status" value="1"/>
</dbReference>
<keyword evidence="3" id="KW-0560">Oxidoreductase</keyword>
<dbReference type="OrthoDB" id="9765610at2"/>
<dbReference type="SUPFAM" id="SSF48113">
    <property type="entry name" value="Heme-dependent peroxidases"/>
    <property type="match status" value="1"/>
</dbReference>
<evidence type="ECO:0000256" key="2">
    <source>
        <dbReference type="ARBA" id="ARBA00022964"/>
    </source>
</evidence>
<dbReference type="RefSeq" id="WP_074795862.1">
    <property type="nucleotide sequence ID" value="NZ_FOVJ01000002.1"/>
</dbReference>
<keyword evidence="4" id="KW-0408">Iron</keyword>
<protein>
    <submittedName>
        <fullName evidence="5">Prostaglandin-endoperoxide synthase 2</fullName>
    </submittedName>
</protein>
<dbReference type="PANTHER" id="PTHR11903:SF39">
    <property type="entry name" value="PROSTAGLANDIN G_H SYNTHASE 2-LIKE"/>
    <property type="match status" value="1"/>
</dbReference>
<keyword evidence="2" id="KW-0223">Dioxygenase</keyword>
<sequence>MATDDLNAQAINGVINVSRHRPHPLSTVHDYTSWTSLTDQRWSARHLPPKKTTNLPKTEDLLELFRQQDENPLFCDKSTLLFPTFAQYLTDGFIRTRMPDAGEPEEVRLQNTSNHQIDMCPLYGRLPRQTEALRLRSENAGERGRLKSQLIEGEEFSPFLFDNGMLKEEFAVLDKPLGMDSTLGDTPSLEELRARIFAFGGDRTNAVPQIAMMNTLFLREHNRLAGEIEQNHPQWNDERVFQTARNTVIVLFIKIVVEEYINHISPRSLYRLDPSVAWDAPWNKPNWITTEFSLLYRWHSLVPNAITWNGHDCAVEKTFMNNKLLLDAGLRLAFTDISGQRAGRLGPFNTPDPLLGLEARAIDQGRLGELAPYTDYREYVSLPRPRHFDDVSRDVRVVDFLRNTYGRVEDVEFYVGLFAEDPVPNSPLPPLMLRMVGVDAFSQALTNPLLSKYVFKEDTFSAAGWKAIHNTSRLRDIVDRNTRFDPSGDLHIGLTLPDWEPVVEGNAREG</sequence>
<evidence type="ECO:0000256" key="3">
    <source>
        <dbReference type="ARBA" id="ARBA00023002"/>
    </source>
</evidence>
<dbReference type="GO" id="GO:0020037">
    <property type="term" value="F:heme binding"/>
    <property type="evidence" value="ECO:0007669"/>
    <property type="project" value="InterPro"/>
</dbReference>
<dbReference type="GO" id="GO:0006631">
    <property type="term" value="P:fatty acid metabolic process"/>
    <property type="evidence" value="ECO:0007669"/>
    <property type="project" value="UniProtKB-ARBA"/>
</dbReference>
<dbReference type="GO" id="GO:0004666">
    <property type="term" value="F:prostaglandin-endoperoxide synthase activity"/>
    <property type="evidence" value="ECO:0007669"/>
    <property type="project" value="TreeGrafter"/>
</dbReference>